<dbReference type="Gene3D" id="3.40.50.720">
    <property type="entry name" value="NAD(P)-binding Rossmann-like Domain"/>
    <property type="match status" value="1"/>
</dbReference>
<comment type="subcellular location">
    <subcellularLocation>
        <location evidence="2">Peroxisome</location>
    </subcellularLocation>
</comment>
<dbReference type="AlphaFoldDB" id="A0AAN9GJV5"/>
<dbReference type="InterPro" id="IPR008927">
    <property type="entry name" value="6-PGluconate_DH-like_C_sf"/>
</dbReference>
<evidence type="ECO:0000259" key="38">
    <source>
        <dbReference type="Pfam" id="PF02737"/>
    </source>
</evidence>
<evidence type="ECO:0000256" key="14">
    <source>
        <dbReference type="ARBA" id="ARBA00023235"/>
    </source>
</evidence>
<dbReference type="Pfam" id="PF02737">
    <property type="entry name" value="3HCDH_N"/>
    <property type="match status" value="1"/>
</dbReference>
<comment type="catalytic activity">
    <reaction evidence="18">
        <text>(3E,5Z)-octadienoyl-CoA = (2E,5Z)-octadienoyl-CoA</text>
        <dbReference type="Rhea" id="RHEA:49932"/>
        <dbReference type="ChEBI" id="CHEBI:85108"/>
        <dbReference type="ChEBI" id="CHEBI:131990"/>
    </reaction>
    <physiologicalReaction direction="right-to-left" evidence="18">
        <dbReference type="Rhea" id="RHEA:49934"/>
    </physiologicalReaction>
</comment>
<comment type="similarity">
    <text evidence="4">In the N-terminal section; belongs to the enoyl-CoA hydratase/isomerase family.</text>
</comment>
<keyword evidence="9" id="KW-0276">Fatty acid metabolism</keyword>
<keyword evidence="12" id="KW-0443">Lipid metabolism</keyword>
<dbReference type="FunFam" id="3.90.226.10:FF:000052">
    <property type="entry name" value="Peroxisomal bifunctional enzyme"/>
    <property type="match status" value="1"/>
</dbReference>
<evidence type="ECO:0000256" key="22">
    <source>
        <dbReference type="ARBA" id="ARBA00036336"/>
    </source>
</evidence>
<dbReference type="PANTHER" id="PTHR23309">
    <property type="entry name" value="3-HYDROXYACYL-COA DEHYROGENASE"/>
    <property type="match status" value="1"/>
</dbReference>
<dbReference type="GO" id="GO:0004300">
    <property type="term" value="F:enoyl-CoA hydratase activity"/>
    <property type="evidence" value="ECO:0007669"/>
    <property type="project" value="UniProtKB-EC"/>
</dbReference>
<keyword evidence="40" id="KW-1185">Reference proteome</keyword>
<dbReference type="InterPro" id="IPR001753">
    <property type="entry name" value="Enoyl-CoA_hydra/iso"/>
</dbReference>
<evidence type="ECO:0000256" key="11">
    <source>
        <dbReference type="ARBA" id="ARBA00023027"/>
    </source>
</evidence>
<evidence type="ECO:0000256" key="16">
    <source>
        <dbReference type="ARBA" id="ARBA00023268"/>
    </source>
</evidence>
<comment type="catalytic activity">
    <reaction evidence="33">
        <text>(3S)-hydroxydecanoyl-CoA + NAD(+) = 3-oxodecanoyl-CoA + NADH + H(+)</text>
        <dbReference type="Rhea" id="RHEA:31187"/>
        <dbReference type="ChEBI" id="CHEBI:15378"/>
        <dbReference type="ChEBI" id="CHEBI:57540"/>
        <dbReference type="ChEBI" id="CHEBI:57945"/>
        <dbReference type="ChEBI" id="CHEBI:62548"/>
        <dbReference type="ChEBI" id="CHEBI:62616"/>
    </reaction>
    <physiologicalReaction direction="left-to-right" evidence="33">
        <dbReference type="Rhea" id="RHEA:31188"/>
    </physiologicalReaction>
</comment>
<evidence type="ECO:0000256" key="26">
    <source>
        <dbReference type="ARBA" id="ARBA00036570"/>
    </source>
</evidence>
<evidence type="ECO:0000256" key="13">
    <source>
        <dbReference type="ARBA" id="ARBA00023140"/>
    </source>
</evidence>
<protein>
    <recommendedName>
        <fullName evidence="30">Peroxisomal bifunctional enzyme</fullName>
        <ecNumber evidence="8">1.1.1.35</ecNumber>
        <ecNumber evidence="7">4.2.1.17</ecNumber>
        <ecNumber evidence="6">5.3.3.8</ecNumber>
    </recommendedName>
    <alternativeName>
        <fullName evidence="31">Multifunctional enzyme 1</fullName>
    </alternativeName>
</protein>
<evidence type="ECO:0000256" key="19">
    <source>
        <dbReference type="ARBA" id="ARBA00035909"/>
    </source>
</evidence>
<comment type="catalytic activity">
    <reaction evidence="1">
        <text>(3S)-hydroxyhexadecanoyl-CoA = (2E)-hexadecenoyl-CoA + H2O</text>
        <dbReference type="Rhea" id="RHEA:31163"/>
        <dbReference type="ChEBI" id="CHEBI:15377"/>
        <dbReference type="ChEBI" id="CHEBI:61526"/>
        <dbReference type="ChEBI" id="CHEBI:62613"/>
    </reaction>
    <physiologicalReaction direction="right-to-left" evidence="1">
        <dbReference type="Rhea" id="RHEA:31165"/>
    </physiologicalReaction>
</comment>
<dbReference type="FunFam" id="3.40.50.720:FF:000009">
    <property type="entry name" value="Fatty oxidation complex, alpha subunit"/>
    <property type="match status" value="1"/>
</dbReference>
<evidence type="ECO:0000256" key="29">
    <source>
        <dbReference type="ARBA" id="ARBA00038365"/>
    </source>
</evidence>
<evidence type="ECO:0000256" key="24">
    <source>
        <dbReference type="ARBA" id="ARBA00036370"/>
    </source>
</evidence>
<comment type="catalytic activity">
    <reaction evidence="22">
        <text>(3Z)-hexenoyl-CoA = (2E)-hexenoyl-CoA</text>
        <dbReference type="Rhea" id="RHEA:45748"/>
        <dbReference type="ChEBI" id="CHEBI:62077"/>
        <dbReference type="ChEBI" id="CHEBI:85415"/>
    </reaction>
    <physiologicalReaction direction="left-to-right" evidence="22">
        <dbReference type="Rhea" id="RHEA:45749"/>
    </physiologicalReaction>
</comment>
<dbReference type="Gene3D" id="3.90.226.10">
    <property type="entry name" value="2-enoyl-CoA Hydratase, Chain A, domain 1"/>
    <property type="match status" value="1"/>
</dbReference>
<evidence type="ECO:0000259" key="37">
    <source>
        <dbReference type="Pfam" id="PF00725"/>
    </source>
</evidence>
<evidence type="ECO:0000256" key="34">
    <source>
        <dbReference type="ARBA" id="ARBA00048911"/>
    </source>
</evidence>
<accession>A0AAN9GJV5</accession>
<evidence type="ECO:0000313" key="40">
    <source>
        <dbReference type="Proteomes" id="UP001374579"/>
    </source>
</evidence>
<evidence type="ECO:0000256" key="10">
    <source>
        <dbReference type="ARBA" id="ARBA00023002"/>
    </source>
</evidence>
<evidence type="ECO:0000256" key="12">
    <source>
        <dbReference type="ARBA" id="ARBA00023098"/>
    </source>
</evidence>
<dbReference type="Proteomes" id="UP001374579">
    <property type="component" value="Unassembled WGS sequence"/>
</dbReference>
<evidence type="ECO:0000256" key="27">
    <source>
        <dbReference type="ARBA" id="ARBA00036656"/>
    </source>
</evidence>
<dbReference type="SUPFAM" id="SSF51735">
    <property type="entry name" value="NAD(P)-binding Rossmann-fold domains"/>
    <property type="match status" value="1"/>
</dbReference>
<name>A0AAN9GJV5_9CAEN</name>
<evidence type="ECO:0000256" key="18">
    <source>
        <dbReference type="ARBA" id="ARBA00035863"/>
    </source>
</evidence>
<keyword evidence="11" id="KW-0520">NAD</keyword>
<evidence type="ECO:0000256" key="4">
    <source>
        <dbReference type="ARBA" id="ARBA00008750"/>
    </source>
</evidence>
<keyword evidence="14" id="KW-0413">Isomerase</keyword>
<comment type="pathway">
    <text evidence="3">Lipid metabolism; fatty acid beta-oxidation.</text>
</comment>
<evidence type="ECO:0000256" key="33">
    <source>
        <dbReference type="ARBA" id="ARBA00048361"/>
    </source>
</evidence>
<dbReference type="SUPFAM" id="SSF52096">
    <property type="entry name" value="ClpP/crotonase"/>
    <property type="match status" value="1"/>
</dbReference>
<dbReference type="PANTHER" id="PTHR23309:SF49">
    <property type="entry name" value="PEROXISOMAL BIFUNCTIONAL ENZYME"/>
    <property type="match status" value="1"/>
</dbReference>
<evidence type="ECO:0000256" key="36">
    <source>
        <dbReference type="RuleBase" id="RU003707"/>
    </source>
</evidence>
<comment type="catalytic activity">
    <reaction evidence="21">
        <text>a (3Z)-enoyl-CoA = a 4-saturated (2E)-enoyl-CoA</text>
        <dbReference type="Rhea" id="RHEA:45900"/>
        <dbReference type="ChEBI" id="CHEBI:85097"/>
        <dbReference type="ChEBI" id="CHEBI:85489"/>
        <dbReference type="EC" id="5.3.3.8"/>
    </reaction>
    <physiologicalReaction direction="left-to-right" evidence="21">
        <dbReference type="Rhea" id="RHEA:45901"/>
    </physiologicalReaction>
</comment>
<feature type="domain" description="3-hydroxyacyl-CoA dehydrogenase NAD binding" evidence="38">
    <location>
        <begin position="299"/>
        <end position="475"/>
    </location>
</feature>
<evidence type="ECO:0000256" key="30">
    <source>
        <dbReference type="ARBA" id="ARBA00039632"/>
    </source>
</evidence>
<dbReference type="Pfam" id="PF00725">
    <property type="entry name" value="3HCDH"/>
    <property type="match status" value="2"/>
</dbReference>
<comment type="catalytic activity">
    <reaction evidence="25">
        <text>(2S,3S)-3-hydroxy-2-methylbutanoyl-CoA = (2E)-2-methylbut-2-enoyl-CoA + H2O</text>
        <dbReference type="Rhea" id="RHEA:31119"/>
        <dbReference type="ChEBI" id="CHEBI:15377"/>
        <dbReference type="ChEBI" id="CHEBI:57312"/>
        <dbReference type="ChEBI" id="CHEBI:57337"/>
    </reaction>
    <physiologicalReaction direction="right-to-left" evidence="25">
        <dbReference type="Rhea" id="RHEA:31121"/>
    </physiologicalReaction>
</comment>
<dbReference type="Gene3D" id="1.10.1040.50">
    <property type="match status" value="1"/>
</dbReference>
<comment type="subunit">
    <text evidence="5">Monomer.</text>
</comment>
<reference evidence="39 40" key="1">
    <citation type="submission" date="2024-02" db="EMBL/GenBank/DDBJ databases">
        <title>Chromosome-scale genome assembly of the rough periwinkle Littorina saxatilis.</title>
        <authorList>
            <person name="De Jode A."/>
            <person name="Faria R."/>
            <person name="Formenti G."/>
            <person name="Sims Y."/>
            <person name="Smith T.P."/>
            <person name="Tracey A."/>
            <person name="Wood J.M.D."/>
            <person name="Zagrodzka Z.B."/>
            <person name="Johannesson K."/>
            <person name="Butlin R.K."/>
            <person name="Leder E.H."/>
        </authorList>
    </citation>
    <scope>NUCLEOTIDE SEQUENCE [LARGE SCALE GENOMIC DNA]</scope>
    <source>
        <strain evidence="39">Snail1</strain>
        <tissue evidence="39">Muscle</tissue>
    </source>
</reference>
<dbReference type="GO" id="GO:0003857">
    <property type="term" value="F:(3S)-3-hydroxyacyl-CoA dehydrogenase (NAD+) activity"/>
    <property type="evidence" value="ECO:0007669"/>
    <property type="project" value="UniProtKB-EC"/>
</dbReference>
<dbReference type="SUPFAM" id="SSF48179">
    <property type="entry name" value="6-phosphogluconate dehydrogenase C-terminal domain-like"/>
    <property type="match status" value="2"/>
</dbReference>
<dbReference type="CDD" id="cd06558">
    <property type="entry name" value="crotonase-like"/>
    <property type="match status" value="1"/>
</dbReference>
<comment type="catalytic activity">
    <reaction evidence="23">
        <text>(3E)-hexenoyl-CoA = (2E)-hexenoyl-CoA</text>
        <dbReference type="Rhea" id="RHEA:45736"/>
        <dbReference type="ChEBI" id="CHEBI:62077"/>
        <dbReference type="ChEBI" id="CHEBI:84790"/>
    </reaction>
    <physiologicalReaction direction="left-to-right" evidence="23">
        <dbReference type="Rhea" id="RHEA:45737"/>
    </physiologicalReaction>
</comment>
<dbReference type="Pfam" id="PF00378">
    <property type="entry name" value="ECH_1"/>
    <property type="match status" value="1"/>
</dbReference>
<evidence type="ECO:0000256" key="15">
    <source>
        <dbReference type="ARBA" id="ARBA00023239"/>
    </source>
</evidence>
<sequence length="720" mass="79491">MVDYRTQGQIAILEVNNPPVNALSIHVRKGLDDGISRAVRDPSVKAVIVIGKGRTFSSGADIKEFNKPQEGPRLTMVGKKLEESDKPVVAAIHGTCLGGGLEIALFCHYRIAVKSARVGFPEVLLGILPGAAGTQRLPRVTDVAVAMEMISTGKHVPAPKALEYGILDKIVQGDLLEEAVKFAKSVMGKPVQPCRLSDQPVKGADRLVQVFDAAMRQVKQRQRGFMAPVVCLKAVRSAAELPYNEGLLRENTLFTELMSSSQCAALRYAFFAERAAQRWQLPSGASAANTKPVPVKSTGVIGAGTMGQGIAICLLRVDYPVILVEQNQKLLDKGVEMIQLAFKDAVRRKLMTEDAMRHCMSNISPTVDMQQLANVDLVIEAVYENVALKQDIFRKLDVICKPSAVLCTNTSTISIDIIASATKRPGSVVGTHFFAPAHIMRLLENVYSKDTSAQAVATVMDLGKKIGKVSVLVKTCHGFVANRMFHHQGQEAALMLEEGALPEHIDKVMEDFGMSIGPMKVSDLSGVDIGWRIRHEVAKMEGVELTSQTRFFRGERYCTLPDKLYELGRLGRKTGKGWYRYEKPGGRVAMVDDEVTNLIKKHSAEMGIERRGISTQEIQERILYPAINEGFRILEEGVAAKPEDIDVIWWYGFSFPRYMGGPMFHASQVGLSKVYERICYYHQNFPYSSHWVPSDLLRKLASAPSPVPISQWMSYSQSKL</sequence>
<dbReference type="InterPro" id="IPR018376">
    <property type="entry name" value="Enoyl-CoA_hyd/isom_CS"/>
</dbReference>
<feature type="domain" description="3-hydroxyacyl-CoA dehydrogenase C-terminal" evidence="37">
    <location>
        <begin position="478"/>
        <end position="581"/>
    </location>
</feature>
<dbReference type="GO" id="GO:0006635">
    <property type="term" value="P:fatty acid beta-oxidation"/>
    <property type="evidence" value="ECO:0007669"/>
    <property type="project" value="TreeGrafter"/>
</dbReference>
<evidence type="ECO:0000256" key="8">
    <source>
        <dbReference type="ARBA" id="ARBA00013000"/>
    </source>
</evidence>
<dbReference type="GO" id="GO:0070403">
    <property type="term" value="F:NAD+ binding"/>
    <property type="evidence" value="ECO:0007669"/>
    <property type="project" value="InterPro"/>
</dbReference>
<feature type="domain" description="3-hydroxyacyl-CoA dehydrogenase C-terminal" evidence="37">
    <location>
        <begin position="620"/>
        <end position="703"/>
    </location>
</feature>
<evidence type="ECO:0000256" key="25">
    <source>
        <dbReference type="ARBA" id="ARBA00036472"/>
    </source>
</evidence>
<comment type="catalytic activity">
    <reaction evidence="34">
        <text>a (3S)-3-hydroxyacyl-CoA + NAD(+) = a 3-oxoacyl-CoA + NADH + H(+)</text>
        <dbReference type="Rhea" id="RHEA:22432"/>
        <dbReference type="ChEBI" id="CHEBI:15378"/>
        <dbReference type="ChEBI" id="CHEBI:57318"/>
        <dbReference type="ChEBI" id="CHEBI:57540"/>
        <dbReference type="ChEBI" id="CHEBI:57945"/>
        <dbReference type="ChEBI" id="CHEBI:90726"/>
        <dbReference type="EC" id="1.1.1.35"/>
    </reaction>
    <physiologicalReaction direction="left-to-right" evidence="34">
        <dbReference type="Rhea" id="RHEA:22433"/>
    </physiologicalReaction>
</comment>
<dbReference type="PROSITE" id="PS00166">
    <property type="entry name" value="ENOYL_COA_HYDRATASE"/>
    <property type="match status" value="1"/>
</dbReference>
<dbReference type="EMBL" id="JBAMIC010000003">
    <property type="protein sequence ID" value="KAK7109400.1"/>
    <property type="molecule type" value="Genomic_DNA"/>
</dbReference>
<evidence type="ECO:0000256" key="31">
    <source>
        <dbReference type="ARBA" id="ARBA00042031"/>
    </source>
</evidence>
<evidence type="ECO:0000256" key="6">
    <source>
        <dbReference type="ARBA" id="ARBA00012064"/>
    </source>
</evidence>
<comment type="caution">
    <text evidence="39">The sequence shown here is derived from an EMBL/GenBank/DDBJ whole genome shotgun (WGS) entry which is preliminary data.</text>
</comment>
<dbReference type="EC" id="5.3.3.8" evidence="6"/>
<evidence type="ECO:0000256" key="28">
    <source>
        <dbReference type="ARBA" id="ARBA00036989"/>
    </source>
</evidence>
<keyword evidence="13" id="KW-0576">Peroxisome</keyword>
<comment type="catalytic activity">
    <reaction evidence="24">
        <text>(3S)-hydroxyhexanoyl-CoA = (2E)-hexenoyl-CoA + H2O</text>
        <dbReference type="Rhea" id="RHEA:30547"/>
        <dbReference type="ChEBI" id="CHEBI:15377"/>
        <dbReference type="ChEBI" id="CHEBI:62075"/>
        <dbReference type="ChEBI" id="CHEBI:62077"/>
    </reaction>
    <physiologicalReaction direction="right-to-left" evidence="24">
        <dbReference type="Rhea" id="RHEA:30549"/>
    </physiologicalReaction>
</comment>
<comment type="catalytic activity">
    <reaction evidence="32">
        <text>(3S)-hydroxyhexadecanoyl-CoA + NAD(+) = 3-oxohexadecanoyl-CoA + NADH + H(+)</text>
        <dbReference type="Rhea" id="RHEA:31159"/>
        <dbReference type="ChEBI" id="CHEBI:15378"/>
        <dbReference type="ChEBI" id="CHEBI:57349"/>
        <dbReference type="ChEBI" id="CHEBI:57540"/>
        <dbReference type="ChEBI" id="CHEBI:57945"/>
        <dbReference type="ChEBI" id="CHEBI:62613"/>
    </reaction>
    <physiologicalReaction direction="left-to-right" evidence="32">
        <dbReference type="Rhea" id="RHEA:31160"/>
    </physiologicalReaction>
</comment>
<comment type="catalytic activity">
    <reaction evidence="28">
        <text>(2E)-hexadecenedioyl-CoA + H2O = (3S)-hydroxyhexadecanedioyl-CoA</text>
        <dbReference type="Rhea" id="RHEA:40259"/>
        <dbReference type="ChEBI" id="CHEBI:15377"/>
        <dbReference type="ChEBI" id="CHEBI:77075"/>
        <dbReference type="ChEBI" id="CHEBI:77080"/>
    </reaction>
    <physiologicalReaction direction="left-to-right" evidence="28">
        <dbReference type="Rhea" id="RHEA:40260"/>
    </physiologicalReaction>
</comment>
<evidence type="ECO:0000256" key="1">
    <source>
        <dbReference type="ARBA" id="ARBA00000469"/>
    </source>
</evidence>
<dbReference type="EC" id="4.2.1.17" evidence="7"/>
<comment type="catalytic activity">
    <reaction evidence="17">
        <text>(3S)-hydroxydecanoyl-CoA = (2E)-decenoyl-CoA + H2O</text>
        <dbReference type="Rhea" id="RHEA:31191"/>
        <dbReference type="ChEBI" id="CHEBI:15377"/>
        <dbReference type="ChEBI" id="CHEBI:61406"/>
        <dbReference type="ChEBI" id="CHEBI:62616"/>
    </reaction>
    <physiologicalReaction direction="right-to-left" evidence="17">
        <dbReference type="Rhea" id="RHEA:31193"/>
    </physiologicalReaction>
</comment>
<comment type="catalytic activity">
    <reaction evidence="35">
        <text>(3S)-hydroxyhexadecanedioyl-CoA + NAD(+) = 3-oxohexadecanedioyl-CoA + NADH + H(+)</text>
        <dbReference type="Rhea" id="RHEA:40267"/>
        <dbReference type="ChEBI" id="CHEBI:15378"/>
        <dbReference type="ChEBI" id="CHEBI:57540"/>
        <dbReference type="ChEBI" id="CHEBI:57945"/>
        <dbReference type="ChEBI" id="CHEBI:77080"/>
        <dbReference type="ChEBI" id="CHEBI:77081"/>
    </reaction>
    <physiologicalReaction direction="left-to-right" evidence="35">
        <dbReference type="Rhea" id="RHEA:40268"/>
    </physiologicalReaction>
</comment>
<keyword evidence="10" id="KW-0560">Oxidoreductase</keyword>
<dbReference type="InterPro" id="IPR036291">
    <property type="entry name" value="NAD(P)-bd_dom_sf"/>
</dbReference>
<keyword evidence="15" id="KW-0456">Lyase</keyword>
<gene>
    <name evidence="39" type="ORF">V1264_013448</name>
</gene>
<dbReference type="InterPro" id="IPR006176">
    <property type="entry name" value="3-OHacyl-CoA_DH_NAD-bd"/>
</dbReference>
<evidence type="ECO:0000256" key="32">
    <source>
        <dbReference type="ARBA" id="ARBA00047613"/>
    </source>
</evidence>
<comment type="catalytic activity">
    <reaction evidence="27">
        <text>(3E)-decenoyl-CoA = (2E)-decenoyl-CoA</text>
        <dbReference type="Rhea" id="RHEA:45752"/>
        <dbReference type="ChEBI" id="CHEBI:61406"/>
        <dbReference type="ChEBI" id="CHEBI:84793"/>
    </reaction>
    <physiologicalReaction direction="left-to-right" evidence="27">
        <dbReference type="Rhea" id="RHEA:45753"/>
    </physiologicalReaction>
</comment>
<comment type="catalytic activity">
    <reaction evidence="26">
        <text>(3E,5Z)-tetradecadienoyl-CoA = (2E,5Z)-tetradecadienoyl-CoA</text>
        <dbReference type="Rhea" id="RHEA:47464"/>
        <dbReference type="ChEBI" id="CHEBI:71586"/>
        <dbReference type="ChEBI" id="CHEBI:87701"/>
    </reaction>
    <physiologicalReaction direction="right-to-left" evidence="26">
        <dbReference type="Rhea" id="RHEA:47466"/>
    </physiologicalReaction>
</comment>
<evidence type="ECO:0000256" key="21">
    <source>
        <dbReference type="ARBA" id="ARBA00035959"/>
    </source>
</evidence>
<evidence type="ECO:0000256" key="35">
    <source>
        <dbReference type="ARBA" id="ARBA00049448"/>
    </source>
</evidence>
<comment type="similarity">
    <text evidence="36">Belongs to the enoyl-CoA hydratase/isomerase family.</text>
</comment>
<comment type="catalytic activity">
    <reaction evidence="19">
        <text>a 4-saturated-(3S)-3-hydroxyacyl-CoA = a (3E)-enoyl-CoA + H2O</text>
        <dbReference type="Rhea" id="RHEA:20724"/>
        <dbReference type="ChEBI" id="CHEBI:15377"/>
        <dbReference type="ChEBI" id="CHEBI:58521"/>
        <dbReference type="ChEBI" id="CHEBI:137480"/>
        <dbReference type="EC" id="4.2.1.17"/>
    </reaction>
    <physiologicalReaction direction="left-to-right" evidence="19">
        <dbReference type="Rhea" id="RHEA:20725"/>
    </physiologicalReaction>
</comment>
<dbReference type="InterPro" id="IPR029045">
    <property type="entry name" value="ClpP/crotonase-like_dom_sf"/>
</dbReference>
<dbReference type="GO" id="GO:0005777">
    <property type="term" value="C:peroxisome"/>
    <property type="evidence" value="ECO:0007669"/>
    <property type="project" value="UniProtKB-SubCell"/>
</dbReference>
<evidence type="ECO:0000256" key="20">
    <source>
        <dbReference type="ARBA" id="ARBA00035949"/>
    </source>
</evidence>
<evidence type="ECO:0000256" key="9">
    <source>
        <dbReference type="ARBA" id="ARBA00022832"/>
    </source>
</evidence>
<dbReference type="EC" id="1.1.1.35" evidence="8"/>
<evidence type="ECO:0000313" key="39">
    <source>
        <dbReference type="EMBL" id="KAK7109400.1"/>
    </source>
</evidence>
<proteinExistence type="inferred from homology"/>
<evidence type="ECO:0000256" key="2">
    <source>
        <dbReference type="ARBA" id="ARBA00004275"/>
    </source>
</evidence>
<evidence type="ECO:0000256" key="3">
    <source>
        <dbReference type="ARBA" id="ARBA00005005"/>
    </source>
</evidence>
<evidence type="ECO:0000256" key="17">
    <source>
        <dbReference type="ARBA" id="ARBA00035760"/>
    </source>
</evidence>
<comment type="catalytic activity">
    <reaction evidence="20">
        <text>a (3E)-enoyl-CoA = a 4-saturated (2E)-enoyl-CoA</text>
        <dbReference type="Rhea" id="RHEA:45228"/>
        <dbReference type="ChEBI" id="CHEBI:58521"/>
        <dbReference type="ChEBI" id="CHEBI:85097"/>
        <dbReference type="EC" id="5.3.3.8"/>
    </reaction>
    <physiologicalReaction direction="left-to-right" evidence="20">
        <dbReference type="Rhea" id="RHEA:45229"/>
    </physiologicalReaction>
</comment>
<evidence type="ECO:0000256" key="5">
    <source>
        <dbReference type="ARBA" id="ARBA00011245"/>
    </source>
</evidence>
<evidence type="ECO:0000256" key="7">
    <source>
        <dbReference type="ARBA" id="ARBA00012076"/>
    </source>
</evidence>
<dbReference type="InterPro" id="IPR006108">
    <property type="entry name" value="3HC_DH_C"/>
</dbReference>
<dbReference type="GO" id="GO:0004165">
    <property type="term" value="F:delta(3)-delta(2)-enoyl-CoA isomerase activity"/>
    <property type="evidence" value="ECO:0007669"/>
    <property type="project" value="UniProtKB-EC"/>
</dbReference>
<dbReference type="FunFam" id="1.10.1040.50:FF:000006">
    <property type="entry name" value="Peroxisomal bifunctional enzyme"/>
    <property type="match status" value="1"/>
</dbReference>
<organism evidence="39 40">
    <name type="scientific">Littorina saxatilis</name>
    <dbReference type="NCBI Taxonomy" id="31220"/>
    <lineage>
        <taxon>Eukaryota</taxon>
        <taxon>Metazoa</taxon>
        <taxon>Spiralia</taxon>
        <taxon>Lophotrochozoa</taxon>
        <taxon>Mollusca</taxon>
        <taxon>Gastropoda</taxon>
        <taxon>Caenogastropoda</taxon>
        <taxon>Littorinimorpha</taxon>
        <taxon>Littorinoidea</taxon>
        <taxon>Littorinidae</taxon>
        <taxon>Littorina</taxon>
    </lineage>
</organism>
<comment type="similarity">
    <text evidence="29">In the C-terminal section; belongs to the 3-hydroxyacyl-CoA dehydrogenase family.</text>
</comment>
<keyword evidence="16" id="KW-0511">Multifunctional enzyme</keyword>
<evidence type="ECO:0000256" key="23">
    <source>
        <dbReference type="ARBA" id="ARBA00036353"/>
    </source>
</evidence>